<sequence length="103" mass="10958">MTRIASLAVVAVCGLGAVATAGPAQAAQEQASPGAAGKMCVRTTTRNSANGYLVRVRNNCGRTVKVKIIMTYAADSRCFKLKKGQTRYRETTGIGVWKQTVFC</sequence>
<dbReference type="Gene3D" id="2.60.40.20">
    <property type="entry name" value="Alpha-amylase inhibitor"/>
    <property type="match status" value="1"/>
</dbReference>
<evidence type="ECO:0000313" key="3">
    <source>
        <dbReference type="Proteomes" id="UP000190539"/>
    </source>
</evidence>
<dbReference type="EMBL" id="MVFC01000001">
    <property type="protein sequence ID" value="OON82690.1"/>
    <property type="molecule type" value="Genomic_DNA"/>
</dbReference>
<dbReference type="InterPro" id="IPR036379">
    <property type="entry name" value="A-amylase_inhib_sf"/>
</dbReference>
<comment type="caution">
    <text evidence="2">The sequence shown here is derived from an EMBL/GenBank/DDBJ whole genome shotgun (WGS) entry which is preliminary data.</text>
</comment>
<reference evidence="2 3" key="1">
    <citation type="submission" date="2017-02" db="EMBL/GenBank/DDBJ databases">
        <title>Draft Genome Sequence of Streptomyces tsukubaensis F601, a Producer of the immunosuppressant tacrolimus FK506.</title>
        <authorList>
            <person name="Zong G."/>
            <person name="Zhong C."/>
            <person name="Fu J."/>
            <person name="Qin R."/>
            <person name="Cao G."/>
        </authorList>
    </citation>
    <scope>NUCLEOTIDE SEQUENCE [LARGE SCALE GENOMIC DNA]</scope>
    <source>
        <strain evidence="2 3">F601</strain>
    </source>
</reference>
<organism evidence="2 3">
    <name type="scientific">Streptomyces tsukubensis</name>
    <dbReference type="NCBI Taxonomy" id="83656"/>
    <lineage>
        <taxon>Bacteria</taxon>
        <taxon>Bacillati</taxon>
        <taxon>Actinomycetota</taxon>
        <taxon>Actinomycetes</taxon>
        <taxon>Kitasatosporales</taxon>
        <taxon>Streptomycetaceae</taxon>
        <taxon>Streptomyces</taxon>
    </lineage>
</organism>
<name>A0A1V4AG09_9ACTN</name>
<evidence type="ECO:0008006" key="4">
    <source>
        <dbReference type="Google" id="ProtNLM"/>
    </source>
</evidence>
<protein>
    <recommendedName>
        <fullName evidence="4">Secreted protein</fullName>
    </recommendedName>
</protein>
<feature type="chain" id="PRO_5012257343" description="Secreted protein" evidence="1">
    <location>
        <begin position="27"/>
        <end position="103"/>
    </location>
</feature>
<proteinExistence type="predicted"/>
<evidence type="ECO:0000313" key="2">
    <source>
        <dbReference type="EMBL" id="OON82690.1"/>
    </source>
</evidence>
<dbReference type="OrthoDB" id="4249672at2"/>
<evidence type="ECO:0000256" key="1">
    <source>
        <dbReference type="SAM" id="SignalP"/>
    </source>
</evidence>
<keyword evidence="3" id="KW-1185">Reference proteome</keyword>
<keyword evidence="1" id="KW-0732">Signal</keyword>
<gene>
    <name evidence="2" type="ORF">B1H18_01140</name>
</gene>
<dbReference type="GO" id="GO:0015066">
    <property type="term" value="F:alpha-amylase inhibitor activity"/>
    <property type="evidence" value="ECO:0007669"/>
    <property type="project" value="InterPro"/>
</dbReference>
<dbReference type="AlphaFoldDB" id="A0A1V4AG09"/>
<feature type="signal peptide" evidence="1">
    <location>
        <begin position="1"/>
        <end position="26"/>
    </location>
</feature>
<dbReference type="Proteomes" id="UP000190539">
    <property type="component" value="Unassembled WGS sequence"/>
</dbReference>
<dbReference type="RefSeq" id="WP_077963874.1">
    <property type="nucleotide sequence ID" value="NZ_CP045178.1"/>
</dbReference>
<accession>A0A1V4AG09</accession>